<accession>A0A699KLJ1</accession>
<name>A0A699KLJ1_TANCI</name>
<organism evidence="1">
    <name type="scientific">Tanacetum cinerariifolium</name>
    <name type="common">Dalmatian daisy</name>
    <name type="synonym">Chrysanthemum cinerariifolium</name>
    <dbReference type="NCBI Taxonomy" id="118510"/>
    <lineage>
        <taxon>Eukaryota</taxon>
        <taxon>Viridiplantae</taxon>
        <taxon>Streptophyta</taxon>
        <taxon>Embryophyta</taxon>
        <taxon>Tracheophyta</taxon>
        <taxon>Spermatophyta</taxon>
        <taxon>Magnoliopsida</taxon>
        <taxon>eudicotyledons</taxon>
        <taxon>Gunneridae</taxon>
        <taxon>Pentapetalae</taxon>
        <taxon>asterids</taxon>
        <taxon>campanulids</taxon>
        <taxon>Asterales</taxon>
        <taxon>Asteraceae</taxon>
        <taxon>Asteroideae</taxon>
        <taxon>Anthemideae</taxon>
        <taxon>Anthemidinae</taxon>
        <taxon>Tanacetum</taxon>
    </lineage>
</organism>
<sequence>MAGDKSNDGEGSSGGITYDSPYYLHPSDYPKQLHVNEVLTDNNFADCSQEMTNFLSTKNKIEIVDGTIKKPEKGSKDYMPWMRVDAMIKGWLTTAMEKNIRNSVKYAGTASEIWSDLNERFGKESAPRAYELKQKITSTRQAGDTVSTYFTQLRSIWDELQSIYPFPRCSCDKCECDIGKRINEHQEKEHLNEFLMGLDTEFMVIRTQILATKPTPSLGTTYHMVAEDERQRAVSSENAKPLDFAVFKAFQRKIAPYASNKERTGTKIVKDGTEYCTECRKEGHRREGCFKIIGYPDWWPGKKGDKPRGKAAYVETEISPIPGLSKDDYQTFLKHFSRTGNTKSIKPIANMAQKESEQGEWIFDSGCTEYITHLSNALTNNKDTPFEHPVIIPNGDSIPVKG</sequence>
<evidence type="ECO:0000313" key="1">
    <source>
        <dbReference type="EMBL" id="GFA95846.1"/>
    </source>
</evidence>
<dbReference type="PANTHER" id="PTHR37610:SF98">
    <property type="entry name" value="TRANSCRIPTION FACTOR INTERACTOR AND REGULATOR CCHC(ZN) FAMILY"/>
    <property type="match status" value="1"/>
</dbReference>
<reference evidence="1" key="1">
    <citation type="journal article" date="2019" name="Sci. Rep.">
        <title>Draft genome of Tanacetum cinerariifolium, the natural source of mosquito coil.</title>
        <authorList>
            <person name="Yamashiro T."/>
            <person name="Shiraishi A."/>
            <person name="Satake H."/>
            <person name="Nakayama K."/>
        </authorList>
    </citation>
    <scope>NUCLEOTIDE SEQUENCE</scope>
</reference>
<comment type="caution">
    <text evidence="1">The sequence shown here is derived from an EMBL/GenBank/DDBJ whole genome shotgun (WGS) entry which is preliminary data.</text>
</comment>
<dbReference type="EMBL" id="BKCJ010522110">
    <property type="protein sequence ID" value="GFA95846.1"/>
    <property type="molecule type" value="Genomic_DNA"/>
</dbReference>
<proteinExistence type="predicted"/>
<gene>
    <name evidence="1" type="ORF">Tci_667818</name>
</gene>
<dbReference type="AlphaFoldDB" id="A0A699KLJ1"/>
<dbReference type="PANTHER" id="PTHR37610">
    <property type="entry name" value="CCHC-TYPE DOMAIN-CONTAINING PROTEIN"/>
    <property type="match status" value="1"/>
</dbReference>
<protein>
    <submittedName>
        <fullName evidence="1">Uncharacterized protein</fullName>
    </submittedName>
</protein>
<dbReference type="Pfam" id="PF14223">
    <property type="entry name" value="Retrotran_gag_2"/>
    <property type="match status" value="1"/>
</dbReference>